<dbReference type="PANTHER" id="PTHR46641:SF2">
    <property type="entry name" value="FMRFAMIDE RECEPTOR"/>
    <property type="match status" value="1"/>
</dbReference>
<accession>A0A816B3A6</accession>
<dbReference type="PANTHER" id="PTHR46641">
    <property type="entry name" value="FMRFAMIDE RECEPTOR-RELATED"/>
    <property type="match status" value="1"/>
</dbReference>
<feature type="region of interest" description="Disordered" evidence="5">
    <location>
        <begin position="209"/>
        <end position="239"/>
    </location>
</feature>
<gene>
    <name evidence="8" type="ORF">XAT740_LOCUS48167</name>
</gene>
<protein>
    <recommendedName>
        <fullName evidence="7">G-protein coupled receptors family 1 profile domain-containing protein</fullName>
    </recommendedName>
</protein>
<feature type="transmembrane region" description="Helical" evidence="6">
    <location>
        <begin position="122"/>
        <end position="145"/>
    </location>
</feature>
<comment type="subcellular location">
    <subcellularLocation>
        <location evidence="1">Membrane</location>
    </subcellularLocation>
</comment>
<dbReference type="Proteomes" id="UP000663828">
    <property type="component" value="Unassembled WGS sequence"/>
</dbReference>
<evidence type="ECO:0000256" key="3">
    <source>
        <dbReference type="ARBA" id="ARBA00022989"/>
    </source>
</evidence>
<reference evidence="8" key="1">
    <citation type="submission" date="2021-02" db="EMBL/GenBank/DDBJ databases">
        <authorList>
            <person name="Nowell W R."/>
        </authorList>
    </citation>
    <scope>NUCLEOTIDE SEQUENCE</scope>
</reference>
<feature type="domain" description="G-protein coupled receptors family 1 profile" evidence="7">
    <location>
        <begin position="1"/>
        <end position="138"/>
    </location>
</feature>
<keyword evidence="2 6" id="KW-0812">Transmembrane</keyword>
<keyword evidence="3 6" id="KW-1133">Transmembrane helix</keyword>
<evidence type="ECO:0000256" key="5">
    <source>
        <dbReference type="SAM" id="MobiDB-lite"/>
    </source>
</evidence>
<evidence type="ECO:0000313" key="8">
    <source>
        <dbReference type="EMBL" id="CAF1604983.1"/>
    </source>
</evidence>
<evidence type="ECO:0000256" key="2">
    <source>
        <dbReference type="ARBA" id="ARBA00022692"/>
    </source>
</evidence>
<evidence type="ECO:0000259" key="7">
    <source>
        <dbReference type="PROSITE" id="PS50262"/>
    </source>
</evidence>
<sequence length="264" mass="30585">FFNVIFVYTVPTLTIVFFNLQLIRALRRLKSRSKRLRQKSYSSNPESSTTSHPRHYHHHRHHRRYFHHSKYSITVMVIIMVLGLLLCRSPTVVLWVLWSFELTIKIFFDATSSSGVRRFHTIANLIAIINAATNFIPFCVFGQLFRAECLTLYCCRKPTSEQLARRAKQKYEEKCQYLKRNSRTKLVLHDPLTMQSGRDYLRTISSLNSDSLSGRTPPSSNDQNLSTNILRLSDPPVNSNTNNVQHQVKLSLNTTPLFNETIGL</sequence>
<evidence type="ECO:0000256" key="6">
    <source>
        <dbReference type="SAM" id="Phobius"/>
    </source>
</evidence>
<organism evidence="8 9">
    <name type="scientific">Adineta ricciae</name>
    <name type="common">Rotifer</name>
    <dbReference type="NCBI Taxonomy" id="249248"/>
    <lineage>
        <taxon>Eukaryota</taxon>
        <taxon>Metazoa</taxon>
        <taxon>Spiralia</taxon>
        <taxon>Gnathifera</taxon>
        <taxon>Rotifera</taxon>
        <taxon>Eurotatoria</taxon>
        <taxon>Bdelloidea</taxon>
        <taxon>Adinetida</taxon>
        <taxon>Adinetidae</taxon>
        <taxon>Adineta</taxon>
    </lineage>
</organism>
<evidence type="ECO:0000256" key="1">
    <source>
        <dbReference type="ARBA" id="ARBA00004370"/>
    </source>
</evidence>
<feature type="region of interest" description="Disordered" evidence="5">
    <location>
        <begin position="35"/>
        <end position="58"/>
    </location>
</feature>
<dbReference type="PROSITE" id="PS50262">
    <property type="entry name" value="G_PROTEIN_RECEP_F1_2"/>
    <property type="match status" value="1"/>
</dbReference>
<feature type="compositionally biased region" description="Low complexity" evidence="5">
    <location>
        <begin position="39"/>
        <end position="51"/>
    </location>
</feature>
<keyword evidence="4 6" id="KW-0472">Membrane</keyword>
<dbReference type="SUPFAM" id="SSF81321">
    <property type="entry name" value="Family A G protein-coupled receptor-like"/>
    <property type="match status" value="1"/>
</dbReference>
<evidence type="ECO:0000313" key="9">
    <source>
        <dbReference type="Proteomes" id="UP000663828"/>
    </source>
</evidence>
<dbReference type="Gene3D" id="1.20.1070.10">
    <property type="entry name" value="Rhodopsin 7-helix transmembrane proteins"/>
    <property type="match status" value="1"/>
</dbReference>
<comment type="caution">
    <text evidence="8">The sequence shown here is derived from an EMBL/GenBank/DDBJ whole genome shotgun (WGS) entry which is preliminary data.</text>
</comment>
<dbReference type="InterPro" id="IPR052954">
    <property type="entry name" value="GPCR-Ligand_Int"/>
</dbReference>
<feature type="non-terminal residue" evidence="8">
    <location>
        <position position="1"/>
    </location>
</feature>
<keyword evidence="9" id="KW-1185">Reference proteome</keyword>
<dbReference type="InterPro" id="IPR017452">
    <property type="entry name" value="GPCR_Rhodpsn_7TM"/>
</dbReference>
<feature type="transmembrane region" description="Helical" evidence="6">
    <location>
        <begin position="6"/>
        <end position="26"/>
    </location>
</feature>
<proteinExistence type="predicted"/>
<evidence type="ECO:0000256" key="4">
    <source>
        <dbReference type="ARBA" id="ARBA00023136"/>
    </source>
</evidence>
<dbReference type="GO" id="GO:0016020">
    <property type="term" value="C:membrane"/>
    <property type="evidence" value="ECO:0007669"/>
    <property type="project" value="UniProtKB-SubCell"/>
</dbReference>
<dbReference type="EMBL" id="CAJNOR010006853">
    <property type="protein sequence ID" value="CAF1604983.1"/>
    <property type="molecule type" value="Genomic_DNA"/>
</dbReference>
<name>A0A816B3A6_ADIRI</name>
<dbReference type="AlphaFoldDB" id="A0A816B3A6"/>